<accession>A0A0C2A7G6</accession>
<evidence type="ECO:0000259" key="3">
    <source>
        <dbReference type="PROSITE" id="PS51332"/>
    </source>
</evidence>
<dbReference type="Gene3D" id="1.10.1240.10">
    <property type="entry name" value="Methionine synthase domain"/>
    <property type="match status" value="1"/>
</dbReference>
<comment type="caution">
    <text evidence="4">The sequence shown here is derived from an EMBL/GenBank/DDBJ whole genome shotgun (WGS) entry which is preliminary data.</text>
</comment>
<evidence type="ECO:0000313" key="5">
    <source>
        <dbReference type="Proteomes" id="UP000031599"/>
    </source>
</evidence>
<dbReference type="InterPro" id="IPR006158">
    <property type="entry name" value="Cobalamin-bd"/>
</dbReference>
<evidence type="ECO:0000313" key="4">
    <source>
        <dbReference type="EMBL" id="KIG19473.1"/>
    </source>
</evidence>
<sequence length="356" mass="38331">MNTASLHARAALAARLLTHKRSVSEEVTDEFFRLHPDWLVRYGERGRMRGVDDAGFHIDFLAGAIEAGAAGPFEDYARWTVRMLGARGIAAAFVMENFEQIERALARRLWDQDERGMLAYIVAAAIRACEVDSATPTGAAPDIALASTRSTFVQAILAGQRRAACTIALEAVRAGIGMLDLYSDVIQEALYEVGRLWESNAIAVAQEHMATATVQRVLAEVYAEMPPNDAKRGTALLTGVVGELHQVGANMIADALEADGWSVRFLGTNMPHAGIIEIFEEKPADLVGISCTMSFNLPSVVDLVQQIAALDPRPKLVLGGAAFRSAPSLVDELESDGFAPDVRSAVHMARSLGQAS</sequence>
<feature type="domain" description="B12-binding" evidence="3">
    <location>
        <begin position="232"/>
        <end position="356"/>
    </location>
</feature>
<name>A0A0C2A7G6_9BACT</name>
<dbReference type="SUPFAM" id="SSF52242">
    <property type="entry name" value="Cobalamin (vitamin B12)-binding domain"/>
    <property type="match status" value="1"/>
</dbReference>
<protein>
    <recommendedName>
        <fullName evidence="3">B12-binding domain-containing protein</fullName>
    </recommendedName>
</protein>
<dbReference type="GO" id="GO:0008705">
    <property type="term" value="F:methionine synthase activity"/>
    <property type="evidence" value="ECO:0007669"/>
    <property type="project" value="TreeGrafter"/>
</dbReference>
<dbReference type="Proteomes" id="UP000031599">
    <property type="component" value="Unassembled WGS sequence"/>
</dbReference>
<reference evidence="4 5" key="1">
    <citation type="submission" date="2014-12" db="EMBL/GenBank/DDBJ databases">
        <title>Genome assembly of Enhygromyxa salina DSM 15201.</title>
        <authorList>
            <person name="Sharma G."/>
            <person name="Subramanian S."/>
        </authorList>
    </citation>
    <scope>NUCLEOTIDE SEQUENCE [LARGE SCALE GENOMIC DNA]</scope>
    <source>
        <strain evidence="4 5">DSM 15201</strain>
    </source>
</reference>
<dbReference type="PANTHER" id="PTHR45833:SF1">
    <property type="entry name" value="METHIONINE SYNTHASE"/>
    <property type="match status" value="1"/>
</dbReference>
<evidence type="ECO:0000256" key="1">
    <source>
        <dbReference type="ARBA" id="ARBA00022723"/>
    </source>
</evidence>
<dbReference type="PROSITE" id="PS51332">
    <property type="entry name" value="B12_BINDING"/>
    <property type="match status" value="1"/>
</dbReference>
<keyword evidence="1" id="KW-0479">Metal-binding</keyword>
<dbReference type="GO" id="GO:0050667">
    <property type="term" value="P:homocysteine metabolic process"/>
    <property type="evidence" value="ECO:0007669"/>
    <property type="project" value="TreeGrafter"/>
</dbReference>
<dbReference type="EMBL" id="JMCC02000002">
    <property type="protein sequence ID" value="KIG19473.1"/>
    <property type="molecule type" value="Genomic_DNA"/>
</dbReference>
<dbReference type="GO" id="GO:0005829">
    <property type="term" value="C:cytosol"/>
    <property type="evidence" value="ECO:0007669"/>
    <property type="project" value="TreeGrafter"/>
</dbReference>
<keyword evidence="2" id="KW-0170">Cobalt</keyword>
<dbReference type="InterPro" id="IPR036594">
    <property type="entry name" value="Meth_synthase_dom"/>
</dbReference>
<gene>
    <name evidence="4" type="ORF">DB30_02754</name>
</gene>
<organism evidence="4 5">
    <name type="scientific">Enhygromyxa salina</name>
    <dbReference type="NCBI Taxonomy" id="215803"/>
    <lineage>
        <taxon>Bacteria</taxon>
        <taxon>Pseudomonadati</taxon>
        <taxon>Myxococcota</taxon>
        <taxon>Polyangia</taxon>
        <taxon>Nannocystales</taxon>
        <taxon>Nannocystaceae</taxon>
        <taxon>Enhygromyxa</taxon>
    </lineage>
</organism>
<dbReference type="SMART" id="SM01018">
    <property type="entry name" value="B12-binding_2"/>
    <property type="match status" value="1"/>
</dbReference>
<dbReference type="GO" id="GO:0046653">
    <property type="term" value="P:tetrahydrofolate metabolic process"/>
    <property type="evidence" value="ECO:0007669"/>
    <property type="project" value="TreeGrafter"/>
</dbReference>
<evidence type="ECO:0000256" key="2">
    <source>
        <dbReference type="ARBA" id="ARBA00023285"/>
    </source>
</evidence>
<dbReference type="AlphaFoldDB" id="A0A0C2A7G6"/>
<proteinExistence type="predicted"/>
<dbReference type="Gene3D" id="3.40.50.280">
    <property type="entry name" value="Cobalamin-binding domain"/>
    <property type="match status" value="1"/>
</dbReference>
<dbReference type="GO" id="GO:0031419">
    <property type="term" value="F:cobalamin binding"/>
    <property type="evidence" value="ECO:0007669"/>
    <property type="project" value="InterPro"/>
</dbReference>
<dbReference type="GO" id="GO:0046872">
    <property type="term" value="F:metal ion binding"/>
    <property type="evidence" value="ECO:0007669"/>
    <property type="project" value="UniProtKB-KW"/>
</dbReference>
<dbReference type="InterPro" id="IPR003759">
    <property type="entry name" value="Cbl-bd_cap"/>
</dbReference>
<dbReference type="InterPro" id="IPR036724">
    <property type="entry name" value="Cobalamin-bd_sf"/>
</dbReference>
<dbReference type="Pfam" id="PF02310">
    <property type="entry name" value="B12-binding"/>
    <property type="match status" value="1"/>
</dbReference>
<dbReference type="InterPro" id="IPR050554">
    <property type="entry name" value="Met_Synthase/Corrinoid"/>
</dbReference>
<dbReference type="RefSeq" id="WP_052546132.1">
    <property type="nucleotide sequence ID" value="NZ_JMCC02000002.1"/>
</dbReference>
<dbReference type="Pfam" id="PF02607">
    <property type="entry name" value="B12-binding_2"/>
    <property type="match status" value="1"/>
</dbReference>
<dbReference type="PANTHER" id="PTHR45833">
    <property type="entry name" value="METHIONINE SYNTHASE"/>
    <property type="match status" value="1"/>
</dbReference>